<dbReference type="Pfam" id="PF01872">
    <property type="entry name" value="RibD_C"/>
    <property type="match status" value="1"/>
</dbReference>
<comment type="catalytic activity">
    <reaction evidence="13 14">
        <text>2,5-diamino-6-hydroxy-4-(5-phosphoribosylamino)-pyrimidine + H2O + H(+) = 5-amino-6-(5-phospho-D-ribosylamino)uracil + NH4(+)</text>
        <dbReference type="Rhea" id="RHEA:21868"/>
        <dbReference type="ChEBI" id="CHEBI:15377"/>
        <dbReference type="ChEBI" id="CHEBI:15378"/>
        <dbReference type="ChEBI" id="CHEBI:28938"/>
        <dbReference type="ChEBI" id="CHEBI:58453"/>
        <dbReference type="ChEBI" id="CHEBI:58614"/>
        <dbReference type="EC" id="3.5.4.26"/>
    </reaction>
</comment>
<evidence type="ECO:0000256" key="13">
    <source>
        <dbReference type="ARBA" id="ARBA00049886"/>
    </source>
</evidence>
<evidence type="ECO:0000256" key="12">
    <source>
        <dbReference type="ARBA" id="ARBA00049861"/>
    </source>
</evidence>
<dbReference type="PANTHER" id="PTHR38011:SF7">
    <property type="entry name" value="2,5-DIAMINO-6-RIBOSYLAMINO-4(3H)-PYRIMIDINONE 5'-PHOSPHATE REDUCTASE"/>
    <property type="match status" value="1"/>
</dbReference>
<dbReference type="AlphaFoldDB" id="A0A852X367"/>
<dbReference type="InterPro" id="IPR024072">
    <property type="entry name" value="DHFR-like_dom_sf"/>
</dbReference>
<comment type="caution">
    <text evidence="19">The sequence shown here is derived from an EMBL/GenBank/DDBJ whole genome shotgun (WGS) entry which is preliminary data.</text>
</comment>
<keyword evidence="14 19" id="KW-0378">Hydrolase</keyword>
<feature type="binding site" evidence="16">
    <location>
        <position position="159"/>
    </location>
    <ligand>
        <name>NADP(+)</name>
        <dbReference type="ChEBI" id="CHEBI:58349"/>
    </ligand>
</feature>
<dbReference type="GO" id="GO:0008703">
    <property type="term" value="F:5-amino-6-(5-phosphoribosylamino)uracil reductase activity"/>
    <property type="evidence" value="ECO:0007669"/>
    <property type="project" value="UniProtKB-EC"/>
</dbReference>
<feature type="binding site" evidence="16">
    <location>
        <position position="227"/>
    </location>
    <ligand>
        <name>NADP(+)</name>
        <dbReference type="ChEBI" id="CHEBI:58349"/>
    </ligand>
</feature>
<feature type="binding site" evidence="16">
    <location>
        <position position="205"/>
    </location>
    <ligand>
        <name>NADP(+)</name>
        <dbReference type="ChEBI" id="CHEBI:58349"/>
    </ligand>
</feature>
<feature type="binding site" evidence="16">
    <location>
        <position position="212"/>
    </location>
    <ligand>
        <name>substrate</name>
    </ligand>
</feature>
<evidence type="ECO:0000256" key="17">
    <source>
        <dbReference type="PIRSR" id="PIRSR006769-3"/>
    </source>
</evidence>
<protein>
    <recommendedName>
        <fullName evidence="14">Riboflavin biosynthesis protein RibD</fullName>
    </recommendedName>
    <domain>
        <recommendedName>
            <fullName evidence="14">Diaminohydroxyphosphoribosylaminopyrimidine deaminase</fullName>
            <shortName evidence="14">DRAP deaminase</shortName>
            <ecNumber evidence="14">3.5.4.26</ecNumber>
        </recommendedName>
        <alternativeName>
            <fullName evidence="14">Riboflavin-specific deaminase</fullName>
        </alternativeName>
    </domain>
    <domain>
        <recommendedName>
            <fullName evidence="14">5-amino-6-(5-phosphoribosylamino)uracil reductase</fullName>
            <ecNumber evidence="14">1.1.1.193</ecNumber>
        </recommendedName>
        <alternativeName>
            <fullName evidence="14">HTP reductase</fullName>
        </alternativeName>
    </domain>
</protein>
<dbReference type="InterPro" id="IPR050765">
    <property type="entry name" value="Riboflavin_Biosynth_HTPR"/>
</dbReference>
<evidence type="ECO:0000256" key="2">
    <source>
        <dbReference type="ARBA" id="ARBA00004882"/>
    </source>
</evidence>
<dbReference type="InterPro" id="IPR002125">
    <property type="entry name" value="CMP_dCMP_dom"/>
</dbReference>
<keyword evidence="10 14" id="KW-0560">Oxidoreductase</keyword>
<feature type="domain" description="CMP/dCMP-type deaminase" evidence="18">
    <location>
        <begin position="3"/>
        <end position="125"/>
    </location>
</feature>
<keyword evidence="6 14" id="KW-0686">Riboflavin biosynthesis</keyword>
<keyword evidence="20" id="KW-1185">Reference proteome</keyword>
<dbReference type="GO" id="GO:0009231">
    <property type="term" value="P:riboflavin biosynthetic process"/>
    <property type="evidence" value="ECO:0007669"/>
    <property type="project" value="UniProtKB-UniPathway"/>
</dbReference>
<organism evidence="19 20">
    <name type="scientific">Janibacter alkaliphilus</name>
    <dbReference type="NCBI Taxonomy" id="1069963"/>
    <lineage>
        <taxon>Bacteria</taxon>
        <taxon>Bacillati</taxon>
        <taxon>Actinomycetota</taxon>
        <taxon>Actinomycetes</taxon>
        <taxon>Micrococcales</taxon>
        <taxon>Intrasporangiaceae</taxon>
        <taxon>Janibacter</taxon>
    </lineage>
</organism>
<dbReference type="PROSITE" id="PS51747">
    <property type="entry name" value="CYT_DCMP_DEAMINASES_2"/>
    <property type="match status" value="1"/>
</dbReference>
<keyword evidence="9 14" id="KW-0521">NADP</keyword>
<evidence type="ECO:0000256" key="4">
    <source>
        <dbReference type="ARBA" id="ARBA00005259"/>
    </source>
</evidence>
<comment type="pathway">
    <text evidence="2 14">Cofactor biosynthesis; riboflavin biosynthesis; 5-amino-6-(D-ribitylamino)uracil from GTP: step 2/4.</text>
</comment>
<evidence type="ECO:0000313" key="19">
    <source>
        <dbReference type="EMBL" id="NYG35730.1"/>
    </source>
</evidence>
<dbReference type="Gene3D" id="3.40.430.10">
    <property type="entry name" value="Dihydrofolate Reductase, subunit A"/>
    <property type="match status" value="1"/>
</dbReference>
<feature type="binding site" evidence="17">
    <location>
        <position position="87"/>
    </location>
    <ligand>
        <name>Zn(2+)</name>
        <dbReference type="ChEBI" id="CHEBI:29105"/>
        <note>catalytic</note>
    </ligand>
</feature>
<dbReference type="InterPro" id="IPR016193">
    <property type="entry name" value="Cytidine_deaminase-like"/>
</dbReference>
<feature type="binding site" evidence="16">
    <location>
        <position position="297"/>
    </location>
    <ligand>
        <name>substrate</name>
    </ligand>
</feature>
<comment type="catalytic activity">
    <reaction evidence="12 14">
        <text>5-amino-6-(5-phospho-D-ribitylamino)uracil + NADP(+) = 5-amino-6-(5-phospho-D-ribosylamino)uracil + NADPH + H(+)</text>
        <dbReference type="Rhea" id="RHEA:17845"/>
        <dbReference type="ChEBI" id="CHEBI:15378"/>
        <dbReference type="ChEBI" id="CHEBI:57783"/>
        <dbReference type="ChEBI" id="CHEBI:58349"/>
        <dbReference type="ChEBI" id="CHEBI:58421"/>
        <dbReference type="ChEBI" id="CHEBI:58453"/>
        <dbReference type="EC" id="1.1.1.193"/>
    </reaction>
</comment>
<proteinExistence type="inferred from homology"/>
<evidence type="ECO:0000259" key="18">
    <source>
        <dbReference type="PROSITE" id="PS51747"/>
    </source>
</evidence>
<dbReference type="PROSITE" id="PS00903">
    <property type="entry name" value="CYT_DCMP_DEAMINASES_1"/>
    <property type="match status" value="1"/>
</dbReference>
<evidence type="ECO:0000256" key="1">
    <source>
        <dbReference type="ARBA" id="ARBA00002151"/>
    </source>
</evidence>
<reference evidence="19 20" key="1">
    <citation type="submission" date="2020-07" db="EMBL/GenBank/DDBJ databases">
        <title>Sequencing the genomes of 1000 actinobacteria strains.</title>
        <authorList>
            <person name="Klenk H.-P."/>
        </authorList>
    </citation>
    <scope>NUCLEOTIDE SEQUENCE [LARGE SCALE GENOMIC DNA]</scope>
    <source>
        <strain evidence="19 20">DSM 24723</strain>
    </source>
</reference>
<dbReference type="SUPFAM" id="SSF53597">
    <property type="entry name" value="Dihydrofolate reductase-like"/>
    <property type="match status" value="1"/>
</dbReference>
<evidence type="ECO:0000256" key="14">
    <source>
        <dbReference type="PIRNR" id="PIRNR006769"/>
    </source>
</evidence>
<evidence type="ECO:0000313" key="20">
    <source>
        <dbReference type="Proteomes" id="UP000592181"/>
    </source>
</evidence>
<dbReference type="InterPro" id="IPR016192">
    <property type="entry name" value="APOBEC/CMP_deaminase_Zn-bd"/>
</dbReference>
<feature type="binding site" evidence="16">
    <location>
        <position position="173"/>
    </location>
    <ligand>
        <name>substrate</name>
    </ligand>
</feature>
<comment type="cofactor">
    <cofactor evidence="14 17">
        <name>Zn(2+)</name>
        <dbReference type="ChEBI" id="CHEBI:29105"/>
    </cofactor>
    <text evidence="14 17">Binds 1 zinc ion.</text>
</comment>
<dbReference type="GO" id="GO:0008835">
    <property type="term" value="F:diaminohydroxyphosphoribosylaminopyrimidine deaminase activity"/>
    <property type="evidence" value="ECO:0007669"/>
    <property type="project" value="UniProtKB-EC"/>
</dbReference>
<dbReference type="PANTHER" id="PTHR38011">
    <property type="entry name" value="DIHYDROFOLATE REDUCTASE FAMILY PROTEIN (AFU_ORTHOLOGUE AFUA_8G06820)"/>
    <property type="match status" value="1"/>
</dbReference>
<feature type="binding site" evidence="16">
    <location>
        <position position="175"/>
    </location>
    <ligand>
        <name>NADP(+)</name>
        <dbReference type="ChEBI" id="CHEBI:58349"/>
    </ligand>
</feature>
<feature type="binding site" evidence="16">
    <location>
        <begin position="299"/>
        <end position="305"/>
    </location>
    <ligand>
        <name>NADP(+)</name>
        <dbReference type="ChEBI" id="CHEBI:58349"/>
    </ligand>
</feature>
<evidence type="ECO:0000256" key="11">
    <source>
        <dbReference type="ARBA" id="ARBA00023268"/>
    </source>
</evidence>
<sequence length="368" mass="37760">MEGTWDEAVRRACRLAERGLGTTSPNPVVGAVLLAPDGQVVGEGWHEQHGGPHAEVMALRDAGERARDATAVVTLEPCRHTGRTGPCTQALIDAGVTRVVVGVADPNPTAGGGAADLRAAGVEVITEPGAAATAAAEHVNRAWLTAVRTGRPHVTLKTASTLDGRVAAADGSSRWITGPDARADVHALRARSDAVLVGGGTLRADDPHLAARGPAVRRQPLRVVLDTGGRIAPDARVLDDSAPTLVVVADDLDAAARERVRSAGAELLALPRDGSGLDLVGLLHALHERGSRAVLVEGGPTLAGAMVARGLVDEVVTYLASALLGAGPSALGPAGITTISEALRLTPFDVTTLGDDVRISARVRRERS</sequence>
<dbReference type="GO" id="GO:0008270">
    <property type="term" value="F:zinc ion binding"/>
    <property type="evidence" value="ECO:0007669"/>
    <property type="project" value="InterPro"/>
</dbReference>
<name>A0A852X367_9MICO</name>
<dbReference type="Gene3D" id="3.40.140.10">
    <property type="entry name" value="Cytidine Deaminase, domain 2"/>
    <property type="match status" value="1"/>
</dbReference>
<evidence type="ECO:0000256" key="8">
    <source>
        <dbReference type="ARBA" id="ARBA00022833"/>
    </source>
</evidence>
<dbReference type="EMBL" id="JACBZX010000001">
    <property type="protein sequence ID" value="NYG35730.1"/>
    <property type="molecule type" value="Genomic_DNA"/>
</dbReference>
<dbReference type="SUPFAM" id="SSF53927">
    <property type="entry name" value="Cytidine deaminase-like"/>
    <property type="match status" value="1"/>
</dbReference>
<feature type="binding site" evidence="17">
    <location>
        <position position="53"/>
    </location>
    <ligand>
        <name>Zn(2+)</name>
        <dbReference type="ChEBI" id="CHEBI:29105"/>
        <note>catalytic</note>
    </ligand>
</feature>
<dbReference type="InterPro" id="IPR011549">
    <property type="entry name" value="RibD_C"/>
</dbReference>
<keyword evidence="7 14" id="KW-0479">Metal-binding</keyword>
<comment type="function">
    <text evidence="1 14">Converts 2,5-diamino-6-(ribosylamino)-4(3h)-pyrimidinone 5'-phosphate into 5-amino-6-(ribosylamino)-2,4(1h,3h)-pyrimidinedione 5'-phosphate.</text>
</comment>
<feature type="binding site" evidence="16">
    <location>
        <position position="209"/>
    </location>
    <ligand>
        <name>substrate</name>
    </ligand>
</feature>
<feature type="binding site" evidence="16">
    <location>
        <position position="201"/>
    </location>
    <ligand>
        <name>NADP(+)</name>
        <dbReference type="ChEBI" id="CHEBI:58349"/>
    </ligand>
</feature>
<dbReference type="NCBIfam" id="TIGR00227">
    <property type="entry name" value="ribD_Cterm"/>
    <property type="match status" value="1"/>
</dbReference>
<dbReference type="RefSeq" id="WP_343036892.1">
    <property type="nucleotide sequence ID" value="NZ_JACBZX010000001.1"/>
</dbReference>
<feature type="active site" description="Proton donor" evidence="15">
    <location>
        <position position="55"/>
    </location>
</feature>
<dbReference type="GO" id="GO:0050661">
    <property type="term" value="F:NADP binding"/>
    <property type="evidence" value="ECO:0007669"/>
    <property type="project" value="InterPro"/>
</dbReference>
<evidence type="ECO:0000256" key="10">
    <source>
        <dbReference type="ARBA" id="ARBA00023002"/>
    </source>
</evidence>
<evidence type="ECO:0000256" key="16">
    <source>
        <dbReference type="PIRSR" id="PIRSR006769-2"/>
    </source>
</evidence>
<evidence type="ECO:0000256" key="5">
    <source>
        <dbReference type="ARBA" id="ARBA00007417"/>
    </source>
</evidence>
<dbReference type="InterPro" id="IPR002734">
    <property type="entry name" value="RibDG_C"/>
</dbReference>
<comment type="similarity">
    <text evidence="5 14">In the C-terminal section; belongs to the HTP reductase family.</text>
</comment>
<keyword evidence="11" id="KW-0511">Multifunctional enzyme</keyword>
<evidence type="ECO:0000256" key="15">
    <source>
        <dbReference type="PIRSR" id="PIRSR006769-1"/>
    </source>
</evidence>
<dbReference type="NCBIfam" id="TIGR00326">
    <property type="entry name" value="eubact_ribD"/>
    <property type="match status" value="1"/>
</dbReference>
<evidence type="ECO:0000256" key="6">
    <source>
        <dbReference type="ARBA" id="ARBA00022619"/>
    </source>
</evidence>
<accession>A0A852X367</accession>
<dbReference type="CDD" id="cd01284">
    <property type="entry name" value="Riboflavin_deaminase-reductase"/>
    <property type="match status" value="1"/>
</dbReference>
<comment type="pathway">
    <text evidence="3 14">Cofactor biosynthesis; riboflavin biosynthesis; 5-amino-6-(D-ribitylamino)uracil from GTP: step 3/4.</text>
</comment>
<keyword evidence="8 14" id="KW-0862">Zinc</keyword>
<evidence type="ECO:0000256" key="9">
    <source>
        <dbReference type="ARBA" id="ARBA00022857"/>
    </source>
</evidence>
<evidence type="ECO:0000256" key="3">
    <source>
        <dbReference type="ARBA" id="ARBA00004910"/>
    </source>
</evidence>
<feature type="binding site" evidence="17">
    <location>
        <position position="78"/>
    </location>
    <ligand>
        <name>Zn(2+)</name>
        <dbReference type="ChEBI" id="CHEBI:29105"/>
        <note>catalytic</note>
    </ligand>
</feature>
<dbReference type="InterPro" id="IPR004794">
    <property type="entry name" value="Eubact_RibD"/>
</dbReference>
<dbReference type="EC" id="1.1.1.193" evidence="14"/>
<dbReference type="UniPathway" id="UPA00275">
    <property type="reaction ID" value="UER00401"/>
</dbReference>
<gene>
    <name evidence="19" type="ORF">BJY28_000199</name>
</gene>
<dbReference type="EC" id="3.5.4.26" evidence="14"/>
<dbReference type="Proteomes" id="UP000592181">
    <property type="component" value="Unassembled WGS sequence"/>
</dbReference>
<feature type="binding site" evidence="16">
    <location>
        <position position="189"/>
    </location>
    <ligand>
        <name>substrate</name>
    </ligand>
</feature>
<dbReference type="Pfam" id="PF00383">
    <property type="entry name" value="dCMP_cyt_deam_1"/>
    <property type="match status" value="1"/>
</dbReference>
<dbReference type="PIRSF" id="PIRSF006769">
    <property type="entry name" value="RibD"/>
    <property type="match status" value="1"/>
</dbReference>
<comment type="similarity">
    <text evidence="4 14">In the N-terminal section; belongs to the cytidine and deoxycytidylate deaminase family.</text>
</comment>
<evidence type="ECO:0000256" key="7">
    <source>
        <dbReference type="ARBA" id="ARBA00022723"/>
    </source>
</evidence>